<organism evidence="9 10">
    <name type="scientific">Vanessa tameamea</name>
    <name type="common">Kamehameha butterfly</name>
    <dbReference type="NCBI Taxonomy" id="334116"/>
    <lineage>
        <taxon>Eukaryota</taxon>
        <taxon>Metazoa</taxon>
        <taxon>Ecdysozoa</taxon>
        <taxon>Arthropoda</taxon>
        <taxon>Hexapoda</taxon>
        <taxon>Insecta</taxon>
        <taxon>Pterygota</taxon>
        <taxon>Neoptera</taxon>
        <taxon>Endopterygota</taxon>
        <taxon>Lepidoptera</taxon>
        <taxon>Glossata</taxon>
        <taxon>Ditrysia</taxon>
        <taxon>Papilionoidea</taxon>
        <taxon>Nymphalidae</taxon>
        <taxon>Nymphalinae</taxon>
        <taxon>Vanessa</taxon>
    </lineage>
</organism>
<dbReference type="PROSITE" id="PS50157">
    <property type="entry name" value="ZINC_FINGER_C2H2_2"/>
    <property type="match status" value="6"/>
</dbReference>
<evidence type="ECO:0000259" key="7">
    <source>
        <dbReference type="PROSITE" id="PS50157"/>
    </source>
</evidence>
<dbReference type="GO" id="GO:0000981">
    <property type="term" value="F:DNA-binding transcription factor activity, RNA polymerase II-specific"/>
    <property type="evidence" value="ECO:0007669"/>
    <property type="project" value="TreeGrafter"/>
</dbReference>
<proteinExistence type="predicted"/>
<dbReference type="Gene3D" id="3.30.160.60">
    <property type="entry name" value="Classic Zinc Finger"/>
    <property type="match status" value="3"/>
</dbReference>
<keyword evidence="1 6" id="KW-0479">Metal-binding</keyword>
<keyword evidence="2" id="KW-0677">Repeat</keyword>
<feature type="domain" description="ZAD" evidence="8">
    <location>
        <begin position="31"/>
        <end position="106"/>
    </location>
</feature>
<feature type="domain" description="C2H2-type" evidence="7">
    <location>
        <begin position="407"/>
        <end position="434"/>
    </location>
</feature>
<evidence type="ECO:0000313" key="9">
    <source>
        <dbReference type="Proteomes" id="UP001652626"/>
    </source>
</evidence>
<dbReference type="GO" id="GO:0000977">
    <property type="term" value="F:RNA polymerase II transcription regulatory region sequence-specific DNA binding"/>
    <property type="evidence" value="ECO:0007669"/>
    <property type="project" value="TreeGrafter"/>
</dbReference>
<dbReference type="GeneID" id="113393834"/>
<sequence>MTSQLFQSPTYETEPKCYPPPNLNAMSDLSDICRICGANNLSLIPLFGQDAQKKELVEKINKYLPIMVHQQDTYPLGICQSCANTVLNWHELAQCCIKTEKALTLKLKTNTQTVKCSGHHNNVQGSCGPAATHGEAHERLSAPCLILIIKEVLNNVYFKIMNMDEENSDLIYVCQMCPDKAASTSVDCLCDHLIANHNRELNDKASVEAFIKENITFEEVLTNDSVTDDESEDQVADIPNYFCPFCESAFSSPTRLICHLNKHIEVSIDDGVLCCDHLYADKKSFVSHLQDKHVNRSTEGALICKSCGLVEKDHDALAVHVNEKHAKVKDPKKKTEPNLKCQKFIPAVCPECNKSFSNKYNMLTHMKTHTSELSTSKFMCIKCNKTYKSRGSLTYHQRVFHEGLLPFLCSMCGEAFPSRMARDTHARIHTGSKPFTCDYCNKSYRAQNTLRRHIDMHLNIRKYECHLCPKRFRKRTHLDYHLKTHERKK</sequence>
<evidence type="ECO:0000256" key="5">
    <source>
        <dbReference type="PROSITE-ProRule" id="PRU00042"/>
    </source>
</evidence>
<evidence type="ECO:0000259" key="8">
    <source>
        <dbReference type="PROSITE" id="PS51915"/>
    </source>
</evidence>
<dbReference type="InterPro" id="IPR012934">
    <property type="entry name" value="Znf_AD"/>
</dbReference>
<feature type="domain" description="C2H2-type" evidence="7">
    <location>
        <begin position="435"/>
        <end position="462"/>
    </location>
</feature>
<dbReference type="RefSeq" id="XP_026486700.2">
    <property type="nucleotide sequence ID" value="XM_026630915.2"/>
</dbReference>
<dbReference type="Pfam" id="PF00096">
    <property type="entry name" value="zf-C2H2"/>
    <property type="match status" value="3"/>
</dbReference>
<evidence type="ECO:0000256" key="6">
    <source>
        <dbReference type="PROSITE-ProRule" id="PRU01263"/>
    </source>
</evidence>
<dbReference type="SMART" id="SM00868">
    <property type="entry name" value="zf-AD"/>
    <property type="match status" value="1"/>
</dbReference>
<keyword evidence="9" id="KW-1185">Reference proteome</keyword>
<dbReference type="PROSITE" id="PS00028">
    <property type="entry name" value="ZINC_FINGER_C2H2_1"/>
    <property type="match status" value="6"/>
</dbReference>
<gene>
    <name evidence="10" type="primary">LOC113393834</name>
</gene>
<evidence type="ECO:0000256" key="1">
    <source>
        <dbReference type="ARBA" id="ARBA00022723"/>
    </source>
</evidence>
<dbReference type="GO" id="GO:0008270">
    <property type="term" value="F:zinc ion binding"/>
    <property type="evidence" value="ECO:0007669"/>
    <property type="project" value="UniProtKB-UniRule"/>
</dbReference>
<dbReference type="Proteomes" id="UP001652626">
    <property type="component" value="Chromosome 19"/>
</dbReference>
<dbReference type="SUPFAM" id="SSF57667">
    <property type="entry name" value="beta-beta-alpha zinc fingers"/>
    <property type="match status" value="3"/>
</dbReference>
<dbReference type="PROSITE" id="PS51915">
    <property type="entry name" value="ZAD"/>
    <property type="match status" value="1"/>
</dbReference>
<evidence type="ECO:0000256" key="3">
    <source>
        <dbReference type="ARBA" id="ARBA00022771"/>
    </source>
</evidence>
<evidence type="ECO:0000256" key="2">
    <source>
        <dbReference type="ARBA" id="ARBA00022737"/>
    </source>
</evidence>
<dbReference type="GO" id="GO:0005634">
    <property type="term" value="C:nucleus"/>
    <property type="evidence" value="ECO:0007669"/>
    <property type="project" value="InterPro"/>
</dbReference>
<reference evidence="10" key="1">
    <citation type="submission" date="2025-08" db="UniProtKB">
        <authorList>
            <consortium name="RefSeq"/>
        </authorList>
    </citation>
    <scope>IDENTIFICATION</scope>
    <source>
        <tissue evidence="10">Whole body</tissue>
    </source>
</reference>
<protein>
    <submittedName>
        <fullName evidence="10">Zinc finger protein 27-like isoform X1</fullName>
    </submittedName>
</protein>
<dbReference type="PANTHER" id="PTHR24379">
    <property type="entry name" value="KRAB AND ZINC FINGER DOMAIN-CONTAINING"/>
    <property type="match status" value="1"/>
</dbReference>
<dbReference type="Pfam" id="PF07776">
    <property type="entry name" value="zf-AD"/>
    <property type="match status" value="1"/>
</dbReference>
<feature type="domain" description="C2H2-type" evidence="7">
    <location>
        <begin position="378"/>
        <end position="406"/>
    </location>
</feature>
<accession>A0A8B8HQ23</accession>
<dbReference type="InterPro" id="IPR036236">
    <property type="entry name" value="Znf_C2H2_sf"/>
</dbReference>
<feature type="domain" description="C2H2-type" evidence="7">
    <location>
        <begin position="347"/>
        <end position="374"/>
    </location>
</feature>
<feature type="domain" description="C2H2-type" evidence="7">
    <location>
        <begin position="463"/>
        <end position="489"/>
    </location>
</feature>
<evidence type="ECO:0000256" key="4">
    <source>
        <dbReference type="ARBA" id="ARBA00022833"/>
    </source>
</evidence>
<keyword evidence="4 6" id="KW-0862">Zinc</keyword>
<name>A0A8B8HQ23_VANTA</name>
<dbReference type="InterPro" id="IPR013087">
    <property type="entry name" value="Znf_C2H2_type"/>
</dbReference>
<dbReference type="AlphaFoldDB" id="A0A8B8HQ23"/>
<dbReference type="Gene3D" id="3.40.1800.20">
    <property type="match status" value="1"/>
</dbReference>
<feature type="binding site" evidence="6">
    <location>
        <position position="33"/>
    </location>
    <ligand>
        <name>Zn(2+)</name>
        <dbReference type="ChEBI" id="CHEBI:29105"/>
    </ligand>
</feature>
<dbReference type="OMA" id="DYHITTH"/>
<dbReference type="OrthoDB" id="9411774at2759"/>
<feature type="binding site" evidence="6">
    <location>
        <position position="36"/>
    </location>
    <ligand>
        <name>Zn(2+)</name>
        <dbReference type="ChEBI" id="CHEBI:29105"/>
    </ligand>
</feature>
<keyword evidence="3 5" id="KW-0863">Zinc-finger</keyword>
<feature type="domain" description="C2H2-type" evidence="7">
    <location>
        <begin position="241"/>
        <end position="263"/>
    </location>
</feature>
<dbReference type="PANTHER" id="PTHR24379:SF127">
    <property type="entry name" value="BLOODY FINGERS-RELATED"/>
    <property type="match status" value="1"/>
</dbReference>
<feature type="binding site" evidence="6">
    <location>
        <position position="79"/>
    </location>
    <ligand>
        <name>Zn(2+)</name>
        <dbReference type="ChEBI" id="CHEBI:29105"/>
    </ligand>
</feature>
<evidence type="ECO:0000313" key="10">
    <source>
        <dbReference type="RefSeq" id="XP_026486700.2"/>
    </source>
</evidence>
<feature type="binding site" evidence="6">
    <location>
        <position position="82"/>
    </location>
    <ligand>
        <name>Zn(2+)</name>
        <dbReference type="ChEBI" id="CHEBI:29105"/>
    </ligand>
</feature>
<dbReference type="SMART" id="SM00355">
    <property type="entry name" value="ZnF_C2H2"/>
    <property type="match status" value="8"/>
</dbReference>
<dbReference type="SUPFAM" id="SSF57716">
    <property type="entry name" value="Glucocorticoid receptor-like (DNA-binding domain)"/>
    <property type="match status" value="1"/>
</dbReference>